<keyword evidence="6 8" id="KW-1133">Transmembrane helix</keyword>
<accession>A0A926DF82</accession>
<proteinExistence type="inferred from homology"/>
<dbReference type="GO" id="GO:0055085">
    <property type="term" value="P:transmembrane transport"/>
    <property type="evidence" value="ECO:0007669"/>
    <property type="project" value="TreeGrafter"/>
</dbReference>
<keyword evidence="3" id="KW-0813">Transport</keyword>
<feature type="transmembrane region" description="Helical" evidence="8">
    <location>
        <begin position="39"/>
        <end position="60"/>
    </location>
</feature>
<evidence type="ECO:0000313" key="10">
    <source>
        <dbReference type="Proteomes" id="UP000617951"/>
    </source>
</evidence>
<dbReference type="PANTHER" id="PTHR21716">
    <property type="entry name" value="TRANSMEMBRANE PROTEIN"/>
    <property type="match status" value="1"/>
</dbReference>
<keyword evidence="7 8" id="KW-0472">Membrane</keyword>
<organism evidence="9 10">
    <name type="scientific">Guopingia tenuis</name>
    <dbReference type="NCBI Taxonomy" id="2763656"/>
    <lineage>
        <taxon>Bacteria</taxon>
        <taxon>Bacillati</taxon>
        <taxon>Bacillota</taxon>
        <taxon>Clostridia</taxon>
        <taxon>Christensenellales</taxon>
        <taxon>Christensenellaceae</taxon>
        <taxon>Guopingia</taxon>
    </lineage>
</organism>
<reference evidence="9" key="1">
    <citation type="submission" date="2020-08" db="EMBL/GenBank/DDBJ databases">
        <title>Genome public.</title>
        <authorList>
            <person name="Liu C."/>
            <person name="Sun Q."/>
        </authorList>
    </citation>
    <scope>NUCLEOTIDE SEQUENCE</scope>
    <source>
        <strain evidence="9">NSJ-63</strain>
    </source>
</reference>
<comment type="subcellular location">
    <subcellularLocation>
        <location evidence="1">Cell membrane</location>
        <topology evidence="1">Multi-pass membrane protein</topology>
    </subcellularLocation>
</comment>
<feature type="transmembrane region" description="Helical" evidence="8">
    <location>
        <begin position="296"/>
        <end position="317"/>
    </location>
</feature>
<feature type="transmembrane region" description="Helical" evidence="8">
    <location>
        <begin position="270"/>
        <end position="289"/>
    </location>
</feature>
<protein>
    <submittedName>
        <fullName evidence="9">AI-2E family transporter</fullName>
    </submittedName>
</protein>
<dbReference type="AlphaFoldDB" id="A0A926DF82"/>
<evidence type="ECO:0000256" key="6">
    <source>
        <dbReference type="ARBA" id="ARBA00022989"/>
    </source>
</evidence>
<evidence type="ECO:0000256" key="2">
    <source>
        <dbReference type="ARBA" id="ARBA00009773"/>
    </source>
</evidence>
<keyword evidence="5 8" id="KW-0812">Transmembrane</keyword>
<evidence type="ECO:0000313" key="9">
    <source>
        <dbReference type="EMBL" id="MBC8537820.1"/>
    </source>
</evidence>
<evidence type="ECO:0000256" key="7">
    <source>
        <dbReference type="ARBA" id="ARBA00023136"/>
    </source>
</evidence>
<feature type="transmembrane region" description="Helical" evidence="8">
    <location>
        <begin position="178"/>
        <end position="203"/>
    </location>
</feature>
<dbReference type="GO" id="GO:0005886">
    <property type="term" value="C:plasma membrane"/>
    <property type="evidence" value="ECO:0007669"/>
    <property type="project" value="UniProtKB-SubCell"/>
</dbReference>
<gene>
    <name evidence="9" type="ORF">H8693_02585</name>
</gene>
<evidence type="ECO:0000256" key="5">
    <source>
        <dbReference type="ARBA" id="ARBA00022692"/>
    </source>
</evidence>
<dbReference type="RefSeq" id="WP_249279665.1">
    <property type="nucleotide sequence ID" value="NZ_JACRSS010000001.1"/>
</dbReference>
<dbReference type="PANTHER" id="PTHR21716:SF53">
    <property type="entry name" value="PERMEASE PERM-RELATED"/>
    <property type="match status" value="1"/>
</dbReference>
<comment type="similarity">
    <text evidence="2">Belongs to the autoinducer-2 exporter (AI-2E) (TC 2.A.86) family.</text>
</comment>
<feature type="transmembrane region" description="Helical" evidence="8">
    <location>
        <begin position="12"/>
        <end position="33"/>
    </location>
</feature>
<keyword evidence="10" id="KW-1185">Reference proteome</keyword>
<name>A0A926DF82_9FIRM</name>
<feature type="transmembrane region" description="Helical" evidence="8">
    <location>
        <begin position="337"/>
        <end position="370"/>
    </location>
</feature>
<keyword evidence="4" id="KW-1003">Cell membrane</keyword>
<evidence type="ECO:0000256" key="4">
    <source>
        <dbReference type="ARBA" id="ARBA00022475"/>
    </source>
</evidence>
<dbReference type="Pfam" id="PF01594">
    <property type="entry name" value="AI-2E_transport"/>
    <property type="match status" value="1"/>
</dbReference>
<feature type="transmembrane region" description="Helical" evidence="8">
    <location>
        <begin position="247"/>
        <end position="264"/>
    </location>
</feature>
<comment type="caution">
    <text evidence="9">The sequence shown here is derived from an EMBL/GenBank/DDBJ whole genome shotgun (WGS) entry which is preliminary data.</text>
</comment>
<evidence type="ECO:0000256" key="1">
    <source>
        <dbReference type="ARBA" id="ARBA00004651"/>
    </source>
</evidence>
<evidence type="ECO:0000256" key="3">
    <source>
        <dbReference type="ARBA" id="ARBA00022448"/>
    </source>
</evidence>
<sequence length="397" mass="44396">MKVRWNEKYTTIAVYTFLVLAAAILFLFLLLNLASISSVLSTFFAIISPFIWGFAIAYILNRPLHFFEETVYAGLNRKKPRPKLVRGLSVTTVILLFILILAGLIWIILPQLVDSIARLFDQLPSYFQEFIAWLKGVLESMHLDTSKISQLAITWEGFLKSVISYVRDLFPDLASTGINLTISVVGLIGNFFIALIASIYLMLSKEKFIMQTKKFLFGVFPQKFTERMILVTRESHTIFSNFISGKLLESAIVGVLTFVCMTIIGIDYALLISIIMGIFNLVPFFGPFIGAIPSALLLLILNPADALWFIILTLVLQQLDGQLIGPKILGDSTGLTAFWVIFAIVLGGGLFGVLGMILGIPLFAVFYSLVREFTNSRLEKKGLSTRASDYRSTKNRK</sequence>
<dbReference type="EMBL" id="JACRSS010000001">
    <property type="protein sequence ID" value="MBC8537820.1"/>
    <property type="molecule type" value="Genomic_DNA"/>
</dbReference>
<evidence type="ECO:0000256" key="8">
    <source>
        <dbReference type="SAM" id="Phobius"/>
    </source>
</evidence>
<dbReference type="Proteomes" id="UP000617951">
    <property type="component" value="Unassembled WGS sequence"/>
</dbReference>
<dbReference type="InterPro" id="IPR002549">
    <property type="entry name" value="AI-2E-like"/>
</dbReference>
<feature type="transmembrane region" description="Helical" evidence="8">
    <location>
        <begin position="87"/>
        <end position="109"/>
    </location>
</feature>